<dbReference type="InterPro" id="IPR043504">
    <property type="entry name" value="Peptidase_S1_PA_chymotrypsin"/>
</dbReference>
<feature type="chain" id="PRO_5012578643" evidence="2">
    <location>
        <begin position="25"/>
        <end position="342"/>
    </location>
</feature>
<dbReference type="EMBL" id="NIDE01000001">
    <property type="protein sequence ID" value="OWK46643.1"/>
    <property type="molecule type" value="Genomic_DNA"/>
</dbReference>
<accession>A0A225E091</accession>
<dbReference type="PANTHER" id="PTHR22939">
    <property type="entry name" value="SERINE PROTEASE FAMILY S1C HTRA-RELATED"/>
    <property type="match status" value="1"/>
</dbReference>
<dbReference type="SUPFAM" id="SSF50494">
    <property type="entry name" value="Trypsin-like serine proteases"/>
    <property type="match status" value="1"/>
</dbReference>
<dbReference type="GO" id="GO:0008233">
    <property type="term" value="F:peptidase activity"/>
    <property type="evidence" value="ECO:0007669"/>
    <property type="project" value="UniProtKB-KW"/>
</dbReference>
<name>A0A225E091_9BACT</name>
<dbReference type="InterPro" id="IPR009003">
    <property type="entry name" value="Peptidase_S1_PA"/>
</dbReference>
<comment type="similarity">
    <text evidence="1">Belongs to the peptidase S1C family.</text>
</comment>
<organism evidence="4 5">
    <name type="scientific">Fimbriiglobus ruber</name>
    <dbReference type="NCBI Taxonomy" id="1908690"/>
    <lineage>
        <taxon>Bacteria</taxon>
        <taxon>Pseudomonadati</taxon>
        <taxon>Planctomycetota</taxon>
        <taxon>Planctomycetia</taxon>
        <taxon>Gemmatales</taxon>
        <taxon>Gemmataceae</taxon>
        <taxon>Fimbriiglobus</taxon>
    </lineage>
</organism>
<evidence type="ECO:0000256" key="2">
    <source>
        <dbReference type="SAM" id="SignalP"/>
    </source>
</evidence>
<dbReference type="InterPro" id="IPR001478">
    <property type="entry name" value="PDZ"/>
</dbReference>
<dbReference type="OrthoDB" id="268129at2"/>
<comment type="caution">
    <text evidence="4">The sequence shown here is derived from an EMBL/GenBank/DDBJ whole genome shotgun (WGS) entry which is preliminary data.</text>
</comment>
<keyword evidence="5" id="KW-1185">Reference proteome</keyword>
<dbReference type="PANTHER" id="PTHR22939:SF129">
    <property type="entry name" value="SERINE PROTEASE HTRA2, MITOCHONDRIAL"/>
    <property type="match status" value="1"/>
</dbReference>
<dbReference type="SMART" id="SM00228">
    <property type="entry name" value="PDZ"/>
    <property type="match status" value="1"/>
</dbReference>
<dbReference type="RefSeq" id="WP_088251848.1">
    <property type="nucleotide sequence ID" value="NZ_NIDE01000001.1"/>
</dbReference>
<dbReference type="PROSITE" id="PS50106">
    <property type="entry name" value="PDZ"/>
    <property type="match status" value="1"/>
</dbReference>
<evidence type="ECO:0000313" key="4">
    <source>
        <dbReference type="EMBL" id="OWK46643.1"/>
    </source>
</evidence>
<dbReference type="SUPFAM" id="SSF50156">
    <property type="entry name" value="PDZ domain-like"/>
    <property type="match status" value="1"/>
</dbReference>
<dbReference type="InterPro" id="IPR036034">
    <property type="entry name" value="PDZ_sf"/>
</dbReference>
<proteinExistence type="inferred from homology"/>
<reference evidence="5" key="1">
    <citation type="submission" date="2017-06" db="EMBL/GenBank/DDBJ databases">
        <title>Genome analysis of Fimbriiglobus ruber SP5, the first member of the order Planctomycetales with confirmed chitinolytic capability.</title>
        <authorList>
            <person name="Ravin N.V."/>
            <person name="Rakitin A.L."/>
            <person name="Ivanova A.A."/>
            <person name="Beletsky A.V."/>
            <person name="Kulichevskaya I.S."/>
            <person name="Mardanov A.V."/>
            <person name="Dedysh S.N."/>
        </authorList>
    </citation>
    <scope>NUCLEOTIDE SEQUENCE [LARGE SCALE GENOMIC DNA]</scope>
    <source>
        <strain evidence="5">SP5</strain>
    </source>
</reference>
<keyword evidence="4" id="KW-0645">Protease</keyword>
<keyword evidence="2" id="KW-0732">Signal</keyword>
<gene>
    <name evidence="4" type="ORF">FRUB_00342</name>
</gene>
<dbReference type="Pfam" id="PF13180">
    <property type="entry name" value="PDZ_2"/>
    <property type="match status" value="1"/>
</dbReference>
<dbReference type="Gene3D" id="2.40.10.10">
    <property type="entry name" value="Trypsin-like serine proteases"/>
    <property type="match status" value="1"/>
</dbReference>
<sequence>MAFTARTLTSAVVVMIAFAGATPAAESARDLAREGKKKLPRLFIEAVSAASESTVRIQCDGKDAVFGTVVSADGLILTKGSELRGDVSCVLRDGSAYDAKRIGYDKESDLALIKIDAEGLVPVKFSNVKAQVGDWVAATGYTSDPVAVGVVSVKARKLYGEQAVIENANKGYLGIGLKDTEDSEGVLVTEVMREAAAARAGMKVKDVILEVAGKTITDRQSLIEQLEKYRPDDSVKVKVHRGESEITLTVKLGSKGEIDRSSFQNSMGSQLSGRRTGFPFVIQHDTVLKPINCGGPLVDLDGNVLGINIARAGRVESWTIPCDVIKPILKTLREGKTTQTSK</sequence>
<dbReference type="Gene3D" id="2.40.10.120">
    <property type="match status" value="1"/>
</dbReference>
<feature type="domain" description="PDZ" evidence="3">
    <location>
        <begin position="162"/>
        <end position="218"/>
    </location>
</feature>
<dbReference type="AlphaFoldDB" id="A0A225E091"/>
<evidence type="ECO:0000313" key="5">
    <source>
        <dbReference type="Proteomes" id="UP000214646"/>
    </source>
</evidence>
<evidence type="ECO:0000259" key="3">
    <source>
        <dbReference type="PROSITE" id="PS50106"/>
    </source>
</evidence>
<dbReference type="GO" id="GO:0006508">
    <property type="term" value="P:proteolysis"/>
    <property type="evidence" value="ECO:0007669"/>
    <property type="project" value="UniProtKB-KW"/>
</dbReference>
<feature type="signal peptide" evidence="2">
    <location>
        <begin position="1"/>
        <end position="24"/>
    </location>
</feature>
<evidence type="ECO:0000256" key="1">
    <source>
        <dbReference type="ARBA" id="ARBA00010541"/>
    </source>
</evidence>
<dbReference type="Proteomes" id="UP000214646">
    <property type="component" value="Unassembled WGS sequence"/>
</dbReference>
<protein>
    <submittedName>
        <fullName evidence="4">Serine protease</fullName>
    </submittedName>
</protein>
<dbReference type="Pfam" id="PF13365">
    <property type="entry name" value="Trypsin_2"/>
    <property type="match status" value="1"/>
</dbReference>
<keyword evidence="4" id="KW-0378">Hydrolase</keyword>
<dbReference type="Gene3D" id="2.30.42.10">
    <property type="match status" value="1"/>
</dbReference>